<evidence type="ECO:0000256" key="5">
    <source>
        <dbReference type="ARBA" id="ARBA00023295"/>
    </source>
</evidence>
<dbReference type="SUPFAM" id="SSF51445">
    <property type="entry name" value="(Trans)glycosidases"/>
    <property type="match status" value="1"/>
</dbReference>
<dbReference type="GO" id="GO:0005576">
    <property type="term" value="C:extracellular region"/>
    <property type="evidence" value="ECO:0007669"/>
    <property type="project" value="InterPro"/>
</dbReference>
<keyword evidence="3" id="KW-0624">Polysaccharide degradation</keyword>
<gene>
    <name evidence="9" type="ORF">EA462_16155</name>
</gene>
<keyword evidence="5" id="KW-0326">Glycosidase</keyword>
<dbReference type="PROSITE" id="PS50093">
    <property type="entry name" value="PKD"/>
    <property type="match status" value="1"/>
</dbReference>
<dbReference type="Gene3D" id="2.10.10.20">
    <property type="entry name" value="Carbohydrate-binding module superfamily 5/12"/>
    <property type="match status" value="2"/>
</dbReference>
<feature type="domain" description="PKD" evidence="7">
    <location>
        <begin position="172"/>
        <end position="228"/>
    </location>
</feature>
<dbReference type="InterPro" id="IPR001579">
    <property type="entry name" value="Glyco_hydro_18_chit_AS"/>
</dbReference>
<keyword evidence="2" id="KW-0378">Hydrolase</keyword>
<evidence type="ECO:0000256" key="2">
    <source>
        <dbReference type="ARBA" id="ARBA00022801"/>
    </source>
</evidence>
<dbReference type="GO" id="GO:0006032">
    <property type="term" value="P:chitin catabolic process"/>
    <property type="evidence" value="ECO:0007669"/>
    <property type="project" value="UniProtKB-KW"/>
</dbReference>
<dbReference type="InterPro" id="IPR050314">
    <property type="entry name" value="Glycosyl_Hydrlase_18"/>
</dbReference>
<evidence type="ECO:0000259" key="7">
    <source>
        <dbReference type="PROSITE" id="PS50093"/>
    </source>
</evidence>
<dbReference type="RefSeq" id="WP_124179570.1">
    <property type="nucleotide sequence ID" value="NZ_REFY01000007.1"/>
</dbReference>
<dbReference type="Pfam" id="PF18911">
    <property type="entry name" value="PKD_4"/>
    <property type="match status" value="1"/>
</dbReference>
<keyword evidence="10" id="KW-1185">Reference proteome</keyword>
<feature type="domain" description="GH18" evidence="8">
    <location>
        <begin position="239"/>
        <end position="640"/>
    </location>
</feature>
<dbReference type="InterPro" id="IPR001223">
    <property type="entry name" value="Glyco_hydro18_cat"/>
</dbReference>
<dbReference type="SUPFAM" id="SSF54556">
    <property type="entry name" value="Chitinase insertion domain"/>
    <property type="match status" value="1"/>
</dbReference>
<organism evidence="9 10">
    <name type="scientific">Natrarchaeobius halalkaliphilus</name>
    <dbReference type="NCBI Taxonomy" id="1679091"/>
    <lineage>
        <taxon>Archaea</taxon>
        <taxon>Methanobacteriati</taxon>
        <taxon>Methanobacteriota</taxon>
        <taxon>Stenosarchaea group</taxon>
        <taxon>Halobacteria</taxon>
        <taxon>Halobacteriales</taxon>
        <taxon>Natrialbaceae</taxon>
        <taxon>Natrarchaeobius</taxon>
    </lineage>
</organism>
<name>A0A3N6LHN5_9EURY</name>
<dbReference type="GO" id="GO:0030246">
    <property type="term" value="F:carbohydrate binding"/>
    <property type="evidence" value="ECO:0007669"/>
    <property type="project" value="InterPro"/>
</dbReference>
<dbReference type="InterPro" id="IPR022409">
    <property type="entry name" value="PKD/Chitinase_dom"/>
</dbReference>
<evidence type="ECO:0000313" key="9">
    <source>
        <dbReference type="EMBL" id="RQG86674.1"/>
    </source>
</evidence>
<dbReference type="SUPFAM" id="SSF51055">
    <property type="entry name" value="Carbohydrate binding domain"/>
    <property type="match status" value="2"/>
</dbReference>
<feature type="compositionally biased region" description="Acidic residues" evidence="6">
    <location>
        <begin position="74"/>
        <end position="93"/>
    </location>
</feature>
<dbReference type="GO" id="GO:0005975">
    <property type="term" value="P:carbohydrate metabolic process"/>
    <property type="evidence" value="ECO:0007669"/>
    <property type="project" value="InterPro"/>
</dbReference>
<proteinExistence type="inferred from homology"/>
<comment type="caution">
    <text evidence="9">The sequence shown here is derived from an EMBL/GenBank/DDBJ whole genome shotgun (WGS) entry which is preliminary data.</text>
</comment>
<dbReference type="SUPFAM" id="SSF49299">
    <property type="entry name" value="PKD domain"/>
    <property type="match status" value="1"/>
</dbReference>
<dbReference type="CDD" id="cd00146">
    <property type="entry name" value="PKD"/>
    <property type="match status" value="1"/>
</dbReference>
<protein>
    <submittedName>
        <fullName evidence="9">PKD domain-containing protein</fullName>
    </submittedName>
</protein>
<keyword evidence="3" id="KW-0146">Chitin degradation</keyword>
<dbReference type="PROSITE" id="PS51910">
    <property type="entry name" value="GH18_2"/>
    <property type="match status" value="1"/>
</dbReference>
<keyword evidence="4" id="KW-0119">Carbohydrate metabolism</keyword>
<evidence type="ECO:0000259" key="8">
    <source>
        <dbReference type="PROSITE" id="PS51910"/>
    </source>
</evidence>
<dbReference type="PROSITE" id="PS01095">
    <property type="entry name" value="GH18_1"/>
    <property type="match status" value="1"/>
</dbReference>
<dbReference type="GO" id="GO:0008061">
    <property type="term" value="F:chitin binding"/>
    <property type="evidence" value="ECO:0007669"/>
    <property type="project" value="InterPro"/>
</dbReference>
<dbReference type="SMART" id="SM00089">
    <property type="entry name" value="PKD"/>
    <property type="match status" value="1"/>
</dbReference>
<dbReference type="Gene3D" id="2.60.40.10">
    <property type="entry name" value="Immunoglobulins"/>
    <property type="match status" value="1"/>
</dbReference>
<dbReference type="Pfam" id="PF02839">
    <property type="entry name" value="CBM_5_12"/>
    <property type="match status" value="2"/>
</dbReference>
<dbReference type="SMART" id="SM00495">
    <property type="entry name" value="ChtBD3"/>
    <property type="match status" value="2"/>
</dbReference>
<dbReference type="CDD" id="cd12215">
    <property type="entry name" value="ChiC_BD"/>
    <property type="match status" value="2"/>
</dbReference>
<comment type="similarity">
    <text evidence="1">Belongs to the glycosyl hydrolase 18 family. Chitinase class II subfamily.</text>
</comment>
<dbReference type="Pfam" id="PF00704">
    <property type="entry name" value="Glyco_hydro_18"/>
    <property type="match status" value="1"/>
</dbReference>
<evidence type="ECO:0000256" key="3">
    <source>
        <dbReference type="ARBA" id="ARBA00023024"/>
    </source>
</evidence>
<evidence type="ECO:0000256" key="4">
    <source>
        <dbReference type="ARBA" id="ARBA00023277"/>
    </source>
</evidence>
<accession>A0A3N6LHN5</accession>
<dbReference type="GO" id="GO:0004553">
    <property type="term" value="F:hydrolase activity, hydrolyzing O-glycosyl compounds"/>
    <property type="evidence" value="ECO:0007669"/>
    <property type="project" value="InterPro"/>
</dbReference>
<evidence type="ECO:0000256" key="1">
    <source>
        <dbReference type="ARBA" id="ARBA00009121"/>
    </source>
</evidence>
<dbReference type="Gene3D" id="3.20.20.80">
    <property type="entry name" value="Glycosidases"/>
    <property type="match status" value="1"/>
</dbReference>
<dbReference type="InterPro" id="IPR035986">
    <property type="entry name" value="PKD_dom_sf"/>
</dbReference>
<dbReference type="AlphaFoldDB" id="A0A3N6LHN5"/>
<feature type="region of interest" description="Disordered" evidence="6">
    <location>
        <begin position="60"/>
        <end position="95"/>
    </location>
</feature>
<dbReference type="InterPro" id="IPR011583">
    <property type="entry name" value="Chitinase_II/V-like_cat"/>
</dbReference>
<dbReference type="PANTHER" id="PTHR11177:SF317">
    <property type="entry name" value="CHITINASE 12-RELATED"/>
    <property type="match status" value="1"/>
</dbReference>
<sequence length="640" mass="72064">MKRSRRDLLNDASKVPILFAGLGASSVATAQDYPEWDPDEVYNSGDRVVYEGSVWEAQWWTRGDEPATGPGPWEEVEESGDENDNSGNDEEYPAWDADTVYTGDDRVTYEGYVWEANYWTQGDEPGDTEWGPWEEVEPIDDEPDPDPPELEAYITTSATRIETGDEIEVDGSDSTGEIESYEWKLGDDTEATGDVVTHTYEETGEYTVELTVIDEDGETDTAALEITVADEIEGPGDDFKVVGYYPGWKANDEQDYYPSDIPFDKVTDVLYAFIALDEDGNVFPPEDDETEFDIPRQTHEENLQEFANLADDVDCRLHLSVGGWTLSDNFHIIAEDPDARETFADNCVELMREYNFDGVDIDWEHPGPEQGQCQCGNADDYENHVLLLEDLREALDEAADEDGQYYYLSVANGGSDWNAGGLRHGQIGDVCDSVYVMAYDFTGEWHDTAGLNAPIYGDDHPLDTSEYGDDHHDQYYVEYAVDELWAGDHGEEGFWPGQWEYPPAEPAAYDELVLGMPFYGRGFNNATEPYDGIGFGPDALPEGTWHHLLADGEDPTGAFDFGDLEENYEDADGWEKQRHEPGAVPYLVNEDEETFISYDDEQSIAEKVEFAKERGMQGVMFWELAQDWDESLLDTILQTT</sequence>
<dbReference type="InterPro" id="IPR036573">
    <property type="entry name" value="CBM_sf_5/12"/>
</dbReference>
<dbReference type="InterPro" id="IPR000601">
    <property type="entry name" value="PKD_dom"/>
</dbReference>
<dbReference type="InterPro" id="IPR029070">
    <property type="entry name" value="Chitinase_insertion_sf"/>
</dbReference>
<evidence type="ECO:0000256" key="6">
    <source>
        <dbReference type="SAM" id="MobiDB-lite"/>
    </source>
</evidence>
<reference evidence="9 10" key="1">
    <citation type="submission" date="2018-10" db="EMBL/GenBank/DDBJ databases">
        <title>Natrarchaeobius chitinivorans gen. nov., sp. nov., and Natrarchaeobius haloalkaliphilus sp. nov., alkaliphilic, chitin-utilizing haloarchaea from hypersaline alkaline lakes.</title>
        <authorList>
            <person name="Sorokin D.Y."/>
            <person name="Elcheninov A.G."/>
            <person name="Kostrikina N.A."/>
            <person name="Bale N.J."/>
            <person name="Sinninghe Damste J.S."/>
            <person name="Khijniak T.V."/>
            <person name="Kublanov I.V."/>
            <person name="Toshchakov S.V."/>
        </authorList>
    </citation>
    <scope>NUCLEOTIDE SEQUENCE [LARGE SCALE GENOMIC DNA]</scope>
    <source>
        <strain evidence="9 10">AArcht-Sl</strain>
    </source>
</reference>
<dbReference type="EMBL" id="REFY01000007">
    <property type="protein sequence ID" value="RQG86674.1"/>
    <property type="molecule type" value="Genomic_DNA"/>
</dbReference>
<dbReference type="InterPro" id="IPR017853">
    <property type="entry name" value="GH"/>
</dbReference>
<dbReference type="InterPro" id="IPR003610">
    <property type="entry name" value="CBM5/12"/>
</dbReference>
<dbReference type="InterPro" id="IPR013783">
    <property type="entry name" value="Ig-like_fold"/>
</dbReference>
<dbReference type="PANTHER" id="PTHR11177">
    <property type="entry name" value="CHITINASE"/>
    <property type="match status" value="1"/>
</dbReference>
<evidence type="ECO:0000313" key="10">
    <source>
        <dbReference type="Proteomes" id="UP000273828"/>
    </source>
</evidence>
<dbReference type="SMART" id="SM00636">
    <property type="entry name" value="Glyco_18"/>
    <property type="match status" value="1"/>
</dbReference>
<dbReference type="Gene3D" id="3.10.50.10">
    <property type="match status" value="1"/>
</dbReference>
<dbReference type="Proteomes" id="UP000273828">
    <property type="component" value="Unassembled WGS sequence"/>
</dbReference>